<feature type="compositionally biased region" description="Polar residues" evidence="1">
    <location>
        <begin position="303"/>
        <end position="318"/>
    </location>
</feature>
<protein>
    <recommendedName>
        <fullName evidence="2">VWFA domain-containing protein</fullName>
    </recommendedName>
</protein>
<dbReference type="Pfam" id="PF11775">
    <property type="entry name" value="CobT_C"/>
    <property type="match status" value="1"/>
</dbReference>
<feature type="region of interest" description="Disordered" evidence="1">
    <location>
        <begin position="287"/>
        <end position="338"/>
    </location>
</feature>
<evidence type="ECO:0000259" key="2">
    <source>
        <dbReference type="SMART" id="SM00327"/>
    </source>
</evidence>
<dbReference type="InterPro" id="IPR036465">
    <property type="entry name" value="vWFA_dom_sf"/>
</dbReference>
<accession>A0ABR8U5J7</accession>
<dbReference type="CDD" id="cd01454">
    <property type="entry name" value="vWA_norD_type"/>
    <property type="match status" value="1"/>
</dbReference>
<evidence type="ECO:0000256" key="1">
    <source>
        <dbReference type="SAM" id="MobiDB-lite"/>
    </source>
</evidence>
<name>A0ABR8U5J7_9BACL</name>
<dbReference type="SUPFAM" id="SSF53300">
    <property type="entry name" value="vWA-like"/>
    <property type="match status" value="1"/>
</dbReference>
<feature type="domain" description="VWFA" evidence="2">
    <location>
        <begin position="437"/>
        <end position="620"/>
    </location>
</feature>
<dbReference type="EMBL" id="JACSQN010000001">
    <property type="protein sequence ID" value="MBD7983319.1"/>
    <property type="molecule type" value="Genomic_DNA"/>
</dbReference>
<evidence type="ECO:0000313" key="3">
    <source>
        <dbReference type="EMBL" id="MBD7983319.1"/>
    </source>
</evidence>
<dbReference type="RefSeq" id="WP_191692944.1">
    <property type="nucleotide sequence ID" value="NZ_JACSQN010000001.1"/>
</dbReference>
<reference evidence="3 4" key="1">
    <citation type="submission" date="2020-08" db="EMBL/GenBank/DDBJ databases">
        <title>A Genomic Blueprint of the Chicken Gut Microbiome.</title>
        <authorList>
            <person name="Gilroy R."/>
            <person name="Ravi A."/>
            <person name="Getino M."/>
            <person name="Pursley I."/>
            <person name="Horton D.L."/>
            <person name="Alikhan N.-F."/>
            <person name="Baker D."/>
            <person name="Gharbi K."/>
            <person name="Hall N."/>
            <person name="Watson M."/>
            <person name="Adriaenssens E.M."/>
            <person name="Foster-Nyarko E."/>
            <person name="Jarju S."/>
            <person name="Secka A."/>
            <person name="Antonio M."/>
            <person name="Oren A."/>
            <person name="Chaudhuri R."/>
            <person name="La Ragione R.M."/>
            <person name="Hildebrand F."/>
            <person name="Pallen M.J."/>
        </authorList>
    </citation>
    <scope>NUCLEOTIDE SEQUENCE [LARGE SCALE GENOMIC DNA]</scope>
    <source>
        <strain evidence="3 4">Sa2YVA2</strain>
    </source>
</reference>
<dbReference type="InterPro" id="IPR025861">
    <property type="entry name" value="CobT_VWA_dom"/>
</dbReference>
<dbReference type="Proteomes" id="UP000626786">
    <property type="component" value="Unassembled WGS sequence"/>
</dbReference>
<comment type="caution">
    <text evidence="3">The sequence shown here is derived from an EMBL/GenBank/DDBJ whole genome shotgun (WGS) entry which is preliminary data.</text>
</comment>
<organism evidence="3 4">
    <name type="scientific">Sporosarcina quadrami</name>
    <dbReference type="NCBI Taxonomy" id="2762234"/>
    <lineage>
        <taxon>Bacteria</taxon>
        <taxon>Bacillati</taxon>
        <taxon>Bacillota</taxon>
        <taxon>Bacilli</taxon>
        <taxon>Bacillales</taxon>
        <taxon>Caryophanaceae</taxon>
        <taxon>Sporosarcina</taxon>
    </lineage>
</organism>
<sequence>MVKLNRFIQFNDETIDANMLLLYEKLGRALAEAPYLNMTERKLFEFEPISGNVSLSVFWRHRTESITHAGRLSDVYLLTVGFWKHFSVKQWLDFRKTYSSHPLRKFAEELLLMLEEFRLMDVVVKQRPGTAQAFSVRRKLMLQFHYDLLKSNFQKGFLADALINHLYITLHEGILSDLQVDWHLPIEHIQRIAIFASDAHSTSEMSDLTKRIIFMVEEILEQDLVLQYYAVGDSVSDKTAAFHYHDGMEDAEKGEEGIKETIEEIFRTWHRETEDESGVHLEYEIEHGRSGKSEGGEAAEGNDNAQIDQIGKGSSTGDENQKRQQMVEERKDDNKEYDRKKAGVKFGKENANVVYIEELVEVQSDEKNRYKLQQWREQQKPFVRSFVEEIKKRIEMKEDSRRTGLMKGRLSSNLLTMAVDERPRPFYRKNSPAKNLDAVFGLLVDGSASMMDKLDETKEAVLLFHDVLRQLSVRHEISSYYEDAEQATKDVQPNVFGLMHTFEDVQKDDGMTILSFETNEDNRDGFAIRWMADRLVKRMEKHKFLLVFSDGEPSAFGYDRNGILDTREAVMEVEKKGISVIHLFLSTDNPTDDQRNLFSMMFGNKSAASDSVEDFSDQTLRILRKLLSIVINQ</sequence>
<dbReference type="Gene3D" id="3.40.50.410">
    <property type="entry name" value="von Willebrand factor, type A domain"/>
    <property type="match status" value="1"/>
</dbReference>
<dbReference type="PANTHER" id="PTHR41248:SF1">
    <property type="entry name" value="NORD PROTEIN"/>
    <property type="match status" value="1"/>
</dbReference>
<gene>
    <name evidence="3" type="ORF">H9649_01895</name>
</gene>
<dbReference type="InterPro" id="IPR002035">
    <property type="entry name" value="VWF_A"/>
</dbReference>
<evidence type="ECO:0000313" key="4">
    <source>
        <dbReference type="Proteomes" id="UP000626786"/>
    </source>
</evidence>
<feature type="compositionally biased region" description="Basic and acidic residues" evidence="1">
    <location>
        <begin position="319"/>
        <end position="338"/>
    </location>
</feature>
<proteinExistence type="predicted"/>
<keyword evidence="4" id="KW-1185">Reference proteome</keyword>
<dbReference type="SMART" id="SM00327">
    <property type="entry name" value="VWA"/>
    <property type="match status" value="1"/>
</dbReference>
<dbReference type="PANTHER" id="PTHR41248">
    <property type="entry name" value="NORD PROTEIN"/>
    <property type="match status" value="1"/>
</dbReference>
<dbReference type="InterPro" id="IPR051928">
    <property type="entry name" value="NorD/CobT"/>
</dbReference>